<proteinExistence type="predicted"/>
<reference evidence="2 3" key="1">
    <citation type="submission" date="2019-08" db="EMBL/GenBank/DDBJ databases">
        <authorList>
            <person name="Shi S."/>
        </authorList>
    </citation>
    <scope>NUCLEOTIDE SEQUENCE [LARGE SCALE GENOMIC DNA]</scope>
    <source>
        <strain evidence="2 3">GY10130</strain>
    </source>
</reference>
<dbReference type="GO" id="GO:0016616">
    <property type="term" value="F:oxidoreductase activity, acting on the CH-OH group of donors, NAD or NADP as acceptor"/>
    <property type="evidence" value="ECO:0007669"/>
    <property type="project" value="InterPro"/>
</dbReference>
<dbReference type="AlphaFoldDB" id="A0A5C8JG51"/>
<dbReference type="Proteomes" id="UP000321926">
    <property type="component" value="Unassembled WGS sequence"/>
</dbReference>
<sequence>MQILVVSTSAMAEEFKAKFPESNALFVQKYEAVEPLLEQVEVVFDFLLAEHKEQVPVYAAKPGLVVLFHAVTVQLAAWLQNQQIACTFVGFNGLPSLFNRPTLEVTLLLPHHAEVLRSVCSRLGTPYHLVEDRVGMVTPRVLCTIINEAFYTLQEKIATVPAIDLAMKLGTNYPQGPFEWAEQIGLSNVYKVLKALYSDTKDERYKICPLLKTKMLQQSLLVTYPRGL</sequence>
<dbReference type="EMBL" id="VRTY01000081">
    <property type="protein sequence ID" value="TXK36401.1"/>
    <property type="molecule type" value="Genomic_DNA"/>
</dbReference>
<dbReference type="Pfam" id="PF00725">
    <property type="entry name" value="3HCDH"/>
    <property type="match status" value="1"/>
</dbReference>
<comment type="caution">
    <text evidence="2">The sequence shown here is derived from an EMBL/GenBank/DDBJ whole genome shotgun (WGS) entry which is preliminary data.</text>
</comment>
<protein>
    <submittedName>
        <fullName evidence="2">3-hydroxyacyl-CoA dehydrogenase</fullName>
    </submittedName>
</protein>
<dbReference type="OrthoDB" id="2986269at2"/>
<evidence type="ECO:0000259" key="1">
    <source>
        <dbReference type="Pfam" id="PF00725"/>
    </source>
</evidence>
<dbReference type="PANTHER" id="PTHR48075">
    <property type="entry name" value="3-HYDROXYACYL-COA DEHYDROGENASE FAMILY PROTEIN"/>
    <property type="match status" value="1"/>
</dbReference>
<dbReference type="InterPro" id="IPR006108">
    <property type="entry name" value="3HC_DH_C"/>
</dbReference>
<feature type="domain" description="3-hydroxyacyl-CoA dehydrogenase C-terminal" evidence="1">
    <location>
        <begin position="135"/>
        <end position="216"/>
    </location>
</feature>
<gene>
    <name evidence="2" type="ORF">FVR03_18040</name>
</gene>
<dbReference type="InterPro" id="IPR013328">
    <property type="entry name" value="6PGD_dom2"/>
</dbReference>
<evidence type="ECO:0000313" key="3">
    <source>
        <dbReference type="Proteomes" id="UP000321926"/>
    </source>
</evidence>
<organism evidence="2 3">
    <name type="scientific">Pontibacter qinzhouensis</name>
    <dbReference type="NCBI Taxonomy" id="2603253"/>
    <lineage>
        <taxon>Bacteria</taxon>
        <taxon>Pseudomonadati</taxon>
        <taxon>Bacteroidota</taxon>
        <taxon>Cytophagia</taxon>
        <taxon>Cytophagales</taxon>
        <taxon>Hymenobacteraceae</taxon>
        <taxon>Pontibacter</taxon>
    </lineage>
</organism>
<dbReference type="GO" id="GO:0006631">
    <property type="term" value="P:fatty acid metabolic process"/>
    <property type="evidence" value="ECO:0007669"/>
    <property type="project" value="InterPro"/>
</dbReference>
<keyword evidence="3" id="KW-1185">Reference proteome</keyword>
<dbReference type="Gene3D" id="1.10.1040.10">
    <property type="entry name" value="N-(1-d-carboxylethyl)-l-norvaline Dehydrogenase, domain 2"/>
    <property type="match status" value="1"/>
</dbReference>
<dbReference type="InterPro" id="IPR008927">
    <property type="entry name" value="6-PGluconate_DH-like_C_sf"/>
</dbReference>
<evidence type="ECO:0000313" key="2">
    <source>
        <dbReference type="EMBL" id="TXK36401.1"/>
    </source>
</evidence>
<dbReference type="PANTHER" id="PTHR48075:SF5">
    <property type="entry name" value="3-HYDROXYBUTYRYL-COA DEHYDROGENASE"/>
    <property type="match status" value="1"/>
</dbReference>
<dbReference type="RefSeq" id="WP_147923167.1">
    <property type="nucleotide sequence ID" value="NZ_VRTY01000081.1"/>
</dbReference>
<accession>A0A5C8JG51</accession>
<name>A0A5C8JG51_9BACT</name>
<dbReference type="SUPFAM" id="SSF48179">
    <property type="entry name" value="6-phosphogluconate dehydrogenase C-terminal domain-like"/>
    <property type="match status" value="1"/>
</dbReference>